<dbReference type="Proteomes" id="UP000033057">
    <property type="component" value="Chromosome"/>
</dbReference>
<dbReference type="PANTHER" id="PTHR30574:SF1">
    <property type="entry name" value="SULPHUR TRANSPORT DOMAIN-CONTAINING PROTEIN"/>
    <property type="match status" value="1"/>
</dbReference>
<dbReference type="EMBL" id="CP011055">
    <property type="protein sequence ID" value="AKA74496.1"/>
    <property type="molecule type" value="Genomic_DNA"/>
</dbReference>
<dbReference type="Proteomes" id="UP000273443">
    <property type="component" value="Chromosome"/>
</dbReference>
<dbReference type="EMBL" id="CP050869">
    <property type="protein sequence ID" value="QPG48887.1"/>
    <property type="molecule type" value="Genomic_DNA"/>
</dbReference>
<evidence type="ECO:0000256" key="2">
    <source>
        <dbReference type="ARBA" id="ARBA00022448"/>
    </source>
</evidence>
<dbReference type="Proteomes" id="UP000033085">
    <property type="component" value="Chromosome"/>
</dbReference>
<name>A0A0E3JYI6_SACSO</name>
<dbReference type="EMBL" id="CP033237">
    <property type="protein sequence ID" value="AZF74216.1"/>
    <property type="molecule type" value="Genomic_DNA"/>
</dbReference>
<evidence type="ECO:0000313" key="20">
    <source>
        <dbReference type="EMBL" id="SAI85136.1"/>
    </source>
</evidence>
<evidence type="ECO:0000256" key="8">
    <source>
        <dbReference type="SAM" id="Phobius"/>
    </source>
</evidence>
<evidence type="ECO:0000313" key="23">
    <source>
        <dbReference type="Proteomes" id="UP000033106"/>
    </source>
</evidence>
<dbReference type="Proteomes" id="UP000267993">
    <property type="component" value="Chromosome"/>
</dbReference>
<dbReference type="Proteomes" id="UP000269431">
    <property type="component" value="Chromosome"/>
</dbReference>
<feature type="transmembrane region" description="Helical" evidence="8">
    <location>
        <begin position="37"/>
        <end position="54"/>
    </location>
</feature>
<keyword evidence="3" id="KW-1003">Cell membrane</keyword>
<dbReference type="Proteomes" id="UP000282269">
    <property type="component" value="Chromosome"/>
</dbReference>
<evidence type="ECO:0000256" key="7">
    <source>
        <dbReference type="ARBA" id="ARBA00023136"/>
    </source>
</evidence>
<evidence type="ECO:0000313" key="16">
    <source>
        <dbReference type="EMBL" id="AZF79446.1"/>
    </source>
</evidence>
<evidence type="ECO:0000313" key="27">
    <source>
        <dbReference type="Proteomes" id="UP000273194"/>
    </source>
</evidence>
<reference evidence="25 26" key="4">
    <citation type="journal article" date="2018" name="Proc. Natl. Acad. Sci. U.S.A.">
        <title>Nonmutational mechanism of inheritance in the Archaeon Sulfolobus solfataricus.</title>
        <authorList>
            <person name="Payne S."/>
            <person name="McCarthy S."/>
            <person name="Johnson T."/>
            <person name="North E."/>
            <person name="Blum P."/>
        </authorList>
    </citation>
    <scope>NUCLEOTIDE SEQUENCE [LARGE SCALE GENOMIC DNA]</scope>
    <source>
        <strain evidence="13 25">SARC-H</strain>
        <strain evidence="14 29">SARC-I</strain>
        <strain evidence="16 30">SARC-N</strain>
        <strain evidence="17 31">SARC-O</strain>
        <strain evidence="18 26">SUL120</strain>
        <strain evidence="12 27">SULG</strain>
        <strain evidence="15 28">SULM</strain>
    </source>
</reference>
<dbReference type="Pfam" id="PF04143">
    <property type="entry name" value="Sulf_transp"/>
    <property type="match status" value="1"/>
</dbReference>
<evidence type="ECO:0000256" key="5">
    <source>
        <dbReference type="ARBA" id="ARBA00022692"/>
    </source>
</evidence>
<keyword evidence="4" id="KW-0997">Cell inner membrane</keyword>
<evidence type="ECO:0000313" key="9">
    <source>
        <dbReference type="EMBL" id="AKA74496.1"/>
    </source>
</evidence>
<evidence type="ECO:0000313" key="28">
    <source>
        <dbReference type="Proteomes" id="UP000273443"/>
    </source>
</evidence>
<dbReference type="EMBL" id="CP011057">
    <property type="protein sequence ID" value="AKA79884.1"/>
    <property type="molecule type" value="Genomic_DNA"/>
</dbReference>
<evidence type="ECO:0000313" key="26">
    <source>
        <dbReference type="Proteomes" id="UP000269431"/>
    </source>
</evidence>
<reference evidence="19 32" key="6">
    <citation type="journal article" date="2020" name="Nat. Commun.">
        <title>The structures of two archaeal type IV pili illuminate evolutionary relationships.</title>
        <authorList>
            <person name="Wang F."/>
            <person name="Baquero D.P."/>
            <person name="Su Z."/>
            <person name="Beltran L.C."/>
            <person name="Prangishvili D."/>
            <person name="Krupovic M."/>
            <person name="Egelman E.H."/>
        </authorList>
    </citation>
    <scope>NUCLEOTIDE SEQUENCE [LARGE SCALE GENOMIC DNA]</scope>
    <source>
        <strain evidence="19 32">POZ149</strain>
    </source>
</reference>
<evidence type="ECO:0000313" key="13">
    <source>
        <dbReference type="EMBL" id="AZF71596.1"/>
    </source>
</evidence>
<gene>
    <name evidence="19" type="ORF">HFC64_02050</name>
    <name evidence="20" type="ORF">SSOP1_1582</name>
    <name evidence="11" type="ORF">SULA_2334</name>
    <name evidence="9" type="ORF">SULB_2335</name>
    <name evidence="10" type="ORF">SULC_2332</name>
    <name evidence="12" type="ORF">SULG_11810</name>
    <name evidence="13" type="ORF">SULH_11810</name>
    <name evidence="14" type="ORF">SULI_11810</name>
    <name evidence="15" type="ORF">SULM_11800</name>
    <name evidence="16" type="ORF">SULN_11800</name>
    <name evidence="17" type="ORF">SULO_11810</name>
    <name evidence="18" type="ORF">SULZ_11810</name>
</gene>
<dbReference type="Proteomes" id="UP000273194">
    <property type="component" value="Chromosome"/>
</dbReference>
<evidence type="ECO:0000256" key="1">
    <source>
        <dbReference type="ARBA" id="ARBA00004429"/>
    </source>
</evidence>
<evidence type="ECO:0000313" key="21">
    <source>
        <dbReference type="Proteomes" id="UP000033057"/>
    </source>
</evidence>
<sequence>MPKASLPYYSEVLIGVRKCMNVLVTKSLVEVRETEDYSLLFFLGAFFGAFLVLFEARIANCCTFGHILSGNLQMVISSFAFLIAVMLGVWITLSLVLRLRINSIGYR</sequence>
<dbReference type="GO" id="GO:0005886">
    <property type="term" value="C:plasma membrane"/>
    <property type="evidence" value="ECO:0007669"/>
    <property type="project" value="UniProtKB-SubCell"/>
</dbReference>
<dbReference type="KEGG" id="ssol:SULB_2335"/>
<organism evidence="10 21">
    <name type="scientific">Saccharolobus solfataricus</name>
    <name type="common">Sulfolobus solfataricus</name>
    <dbReference type="NCBI Taxonomy" id="2287"/>
    <lineage>
        <taxon>Archaea</taxon>
        <taxon>Thermoproteota</taxon>
        <taxon>Thermoprotei</taxon>
        <taxon>Sulfolobales</taxon>
        <taxon>Sulfolobaceae</taxon>
        <taxon>Saccharolobus</taxon>
    </lineage>
</organism>
<evidence type="ECO:0000313" key="25">
    <source>
        <dbReference type="Proteomes" id="UP000267993"/>
    </source>
</evidence>
<dbReference type="KEGG" id="ssof:SULC_2332"/>
<evidence type="ECO:0000313" key="30">
    <source>
        <dbReference type="Proteomes" id="UP000278715"/>
    </source>
</evidence>
<dbReference type="EMBL" id="LT549890">
    <property type="protein sequence ID" value="SAI85136.1"/>
    <property type="molecule type" value="Genomic_DNA"/>
</dbReference>
<feature type="transmembrane region" description="Helical" evidence="8">
    <location>
        <begin position="74"/>
        <end position="97"/>
    </location>
</feature>
<proteinExistence type="predicted"/>
<keyword evidence="7 8" id="KW-0472">Membrane</keyword>
<evidence type="ECO:0000313" key="19">
    <source>
        <dbReference type="EMBL" id="QPG48887.1"/>
    </source>
</evidence>
<reference evidence="21 22" key="1">
    <citation type="journal article" date="2015" name="Genome Announc.">
        <title>Complete Genome Sequence of Sulfolobus solfataricus Strain 98/2 and Evolved Derivatives.</title>
        <authorList>
            <person name="McCarthy S."/>
            <person name="Gradnigo J."/>
            <person name="Johnson T."/>
            <person name="Payne S."/>
            <person name="Lipzen A."/>
            <person name="Martin J."/>
            <person name="Schackwitz W."/>
            <person name="Moriyama E."/>
            <person name="Blum P."/>
        </authorList>
    </citation>
    <scope>NUCLEOTIDE SEQUENCE [LARGE SCALE GENOMIC DNA]</scope>
    <source>
        <strain evidence="21">98/2 SULC</strain>
        <strain evidence="9">SARC-B</strain>
        <strain evidence="10">SARC-C</strain>
        <strain evidence="11 23">SULA</strain>
        <strain evidence="22">SULB</strain>
    </source>
</reference>
<evidence type="ECO:0000256" key="3">
    <source>
        <dbReference type="ARBA" id="ARBA00022475"/>
    </source>
</evidence>
<dbReference type="EMBL" id="CP033240">
    <property type="protein sequence ID" value="AZF82051.1"/>
    <property type="molecule type" value="Genomic_DNA"/>
</dbReference>
<dbReference type="RefSeq" id="WP_009989149.1">
    <property type="nucleotide sequence ID" value="NZ_CP011055.2"/>
</dbReference>
<dbReference type="GeneID" id="44130281"/>
<dbReference type="KEGG" id="ssoa:SULA_2334"/>
<dbReference type="EMBL" id="CP033236">
    <property type="protein sequence ID" value="AZF71596.1"/>
    <property type="molecule type" value="Genomic_DNA"/>
</dbReference>
<evidence type="ECO:0000256" key="6">
    <source>
        <dbReference type="ARBA" id="ARBA00022989"/>
    </source>
</evidence>
<accession>A0A0E3JYI6</accession>
<evidence type="ECO:0000313" key="31">
    <source>
        <dbReference type="Proteomes" id="UP000282269"/>
    </source>
</evidence>
<dbReference type="EMBL" id="CP033238">
    <property type="protein sequence ID" value="AZF76839.1"/>
    <property type="molecule type" value="Genomic_DNA"/>
</dbReference>
<dbReference type="GeneID" id="1454469"/>
<dbReference type="EMBL" id="CP033235">
    <property type="protein sequence ID" value="AZF68976.1"/>
    <property type="molecule type" value="Genomic_DNA"/>
</dbReference>
<dbReference type="Proteomes" id="UP000275843">
    <property type="component" value="Chromosome"/>
</dbReference>
<dbReference type="EMBL" id="CP011056">
    <property type="protein sequence ID" value="AKA77192.1"/>
    <property type="molecule type" value="Genomic_DNA"/>
</dbReference>
<dbReference type="Proteomes" id="UP000594632">
    <property type="component" value="Chromosome"/>
</dbReference>
<dbReference type="PANTHER" id="PTHR30574">
    <property type="entry name" value="INNER MEMBRANE PROTEIN YEDE"/>
    <property type="match status" value="1"/>
</dbReference>
<evidence type="ECO:0000313" key="17">
    <source>
        <dbReference type="EMBL" id="AZF82051.1"/>
    </source>
</evidence>
<evidence type="ECO:0000256" key="4">
    <source>
        <dbReference type="ARBA" id="ARBA00022519"/>
    </source>
</evidence>
<dbReference type="EMBL" id="CP033239">
    <property type="protein sequence ID" value="AZF79446.1"/>
    <property type="molecule type" value="Genomic_DNA"/>
</dbReference>
<dbReference type="OrthoDB" id="42259at2157"/>
<reference evidence="20" key="2">
    <citation type="submission" date="2016-04" db="EMBL/GenBank/DDBJ databases">
        <authorList>
            <person name="Evans L.H."/>
            <person name="Alamgir A."/>
            <person name="Owens N."/>
            <person name="Weber N.D."/>
            <person name="Virtaneva K."/>
            <person name="Barbian K."/>
            <person name="Babar A."/>
            <person name="Rosenke K."/>
        </authorList>
    </citation>
    <scope>NUCLEOTIDE SEQUENCE</scope>
    <source>
        <strain evidence="20">P1</strain>
    </source>
</reference>
<protein>
    <submittedName>
        <fullName evidence="19">YeeE/YedE family protein</fullName>
    </submittedName>
</protein>
<reference evidence="24" key="3">
    <citation type="submission" date="2016-04" db="EMBL/GenBank/DDBJ databases">
        <authorList>
            <person name="Shah S.A."/>
            <person name="Garrett R.A."/>
        </authorList>
    </citation>
    <scope>NUCLEOTIDE SEQUENCE [LARGE SCALE GENOMIC DNA]</scope>
    <source>
        <strain evidence="24">ATCC 35091 / DSM 1616 / JCM 8930 / NBRC 15331 / P1</strain>
    </source>
</reference>
<evidence type="ECO:0000313" key="12">
    <source>
        <dbReference type="EMBL" id="AZF68976.1"/>
    </source>
</evidence>
<dbReference type="EMBL" id="CP033241">
    <property type="protein sequence ID" value="AZF84634.1"/>
    <property type="molecule type" value="Genomic_DNA"/>
</dbReference>
<evidence type="ECO:0000313" key="32">
    <source>
        <dbReference type="Proteomes" id="UP000594632"/>
    </source>
</evidence>
<dbReference type="Proteomes" id="UP000033106">
    <property type="component" value="Chromosome"/>
</dbReference>
<comment type="subcellular location">
    <subcellularLocation>
        <location evidence="1">Cell inner membrane</location>
        <topology evidence="1">Multi-pass membrane protein</topology>
    </subcellularLocation>
</comment>
<keyword evidence="2" id="KW-0813">Transport</keyword>
<keyword evidence="5 8" id="KW-0812">Transmembrane</keyword>
<dbReference type="AlphaFoldDB" id="A0A0E3JYI6"/>
<evidence type="ECO:0000313" key="14">
    <source>
        <dbReference type="EMBL" id="AZF74216.1"/>
    </source>
</evidence>
<dbReference type="InterPro" id="IPR007272">
    <property type="entry name" value="Sulf_transp_TsuA/YedE"/>
</dbReference>
<dbReference type="Proteomes" id="UP000278715">
    <property type="component" value="Chromosome"/>
</dbReference>
<dbReference type="PATRIC" id="fig|2287.6.peg.2445"/>
<evidence type="ECO:0000313" key="10">
    <source>
        <dbReference type="EMBL" id="AKA77192.1"/>
    </source>
</evidence>
<evidence type="ECO:0000313" key="11">
    <source>
        <dbReference type="EMBL" id="AKA79884.1"/>
    </source>
</evidence>
<reference evidence="10" key="5">
    <citation type="submission" date="2018-10" db="EMBL/GenBank/DDBJ databases">
        <authorList>
            <person name="McCarthy S."/>
            <person name="Gradnigo J."/>
            <person name="Johnson T."/>
            <person name="Payne S."/>
            <person name="Lipzen A."/>
            <person name="Schackwitz W."/>
            <person name="Martin J."/>
            <person name="Moriyama E."/>
            <person name="Blum P."/>
        </authorList>
    </citation>
    <scope>NUCLEOTIDE SEQUENCE</scope>
    <source>
        <strain evidence="9">SARC-B</strain>
        <strain evidence="10">SARC-C</strain>
        <strain evidence="11">SULA</strain>
    </source>
</reference>
<evidence type="ECO:0000313" key="15">
    <source>
        <dbReference type="EMBL" id="AZF76839.1"/>
    </source>
</evidence>
<dbReference type="Proteomes" id="UP000076770">
    <property type="component" value="Chromosome i"/>
</dbReference>
<evidence type="ECO:0000313" key="24">
    <source>
        <dbReference type="Proteomes" id="UP000076770"/>
    </source>
</evidence>
<evidence type="ECO:0000313" key="22">
    <source>
        <dbReference type="Proteomes" id="UP000033085"/>
    </source>
</evidence>
<keyword evidence="6 8" id="KW-1133">Transmembrane helix</keyword>
<evidence type="ECO:0000313" key="18">
    <source>
        <dbReference type="EMBL" id="AZF84634.1"/>
    </source>
</evidence>
<evidence type="ECO:0000313" key="29">
    <source>
        <dbReference type="Proteomes" id="UP000275843"/>
    </source>
</evidence>